<dbReference type="PANTHER" id="PTHR30249">
    <property type="entry name" value="PUTATIVE SEROTONIN TRANSPORTER"/>
    <property type="match status" value="1"/>
</dbReference>
<dbReference type="GO" id="GO:0016020">
    <property type="term" value="C:membrane"/>
    <property type="evidence" value="ECO:0007669"/>
    <property type="project" value="UniProtKB-SubCell"/>
</dbReference>
<comment type="subcellular location">
    <subcellularLocation>
        <location evidence="1">Membrane</location>
        <topology evidence="1">Multi-pass membrane protein</topology>
    </subcellularLocation>
</comment>
<dbReference type="Pfam" id="PF04172">
    <property type="entry name" value="LrgB"/>
    <property type="match status" value="1"/>
</dbReference>
<name>A0A0M0LHM0_9BACI</name>
<organism evidence="6 7">
    <name type="scientific">Priestia koreensis</name>
    <dbReference type="NCBI Taxonomy" id="284581"/>
    <lineage>
        <taxon>Bacteria</taxon>
        <taxon>Bacillati</taxon>
        <taxon>Bacillota</taxon>
        <taxon>Bacilli</taxon>
        <taxon>Bacillales</taxon>
        <taxon>Bacillaceae</taxon>
        <taxon>Priestia</taxon>
    </lineage>
</organism>
<protein>
    <submittedName>
        <fullName evidence="6">Murein hydrolase effector protein</fullName>
    </submittedName>
</protein>
<dbReference type="PATRIC" id="fig|284581.3.peg.663"/>
<feature type="transmembrane region" description="Helical" evidence="5">
    <location>
        <begin position="55"/>
        <end position="77"/>
    </location>
</feature>
<reference evidence="7" key="1">
    <citation type="submission" date="2015-08" db="EMBL/GenBank/DDBJ databases">
        <title>Fjat-14210 dsm16467.</title>
        <authorList>
            <person name="Liu B."/>
            <person name="Wang J."/>
            <person name="Zhu Y."/>
            <person name="Liu G."/>
            <person name="Chen Q."/>
            <person name="Chen Z."/>
            <person name="Lan J."/>
            <person name="Che J."/>
            <person name="Ge C."/>
            <person name="Shi H."/>
            <person name="Pan Z."/>
            <person name="Liu X."/>
        </authorList>
    </citation>
    <scope>NUCLEOTIDE SEQUENCE [LARGE SCALE GENOMIC DNA]</scope>
    <source>
        <strain evidence="7">DSM 16467</strain>
    </source>
</reference>
<dbReference type="RefSeq" id="WP_053399706.1">
    <property type="nucleotide sequence ID" value="NZ_LILC01000002.1"/>
</dbReference>
<dbReference type="OrthoDB" id="9811701at2"/>
<keyword evidence="2 5" id="KW-0812">Transmembrane</keyword>
<dbReference type="EMBL" id="LILC01000002">
    <property type="protein sequence ID" value="KOO50544.1"/>
    <property type="molecule type" value="Genomic_DNA"/>
</dbReference>
<dbReference type="InterPro" id="IPR007300">
    <property type="entry name" value="CidB/LrgB"/>
</dbReference>
<feature type="transmembrane region" description="Helical" evidence="5">
    <location>
        <begin position="89"/>
        <end position="111"/>
    </location>
</feature>
<feature type="transmembrane region" description="Helical" evidence="5">
    <location>
        <begin position="144"/>
        <end position="167"/>
    </location>
</feature>
<keyword evidence="3 5" id="KW-1133">Transmembrane helix</keyword>
<evidence type="ECO:0000256" key="4">
    <source>
        <dbReference type="ARBA" id="ARBA00023136"/>
    </source>
</evidence>
<feature type="transmembrane region" description="Helical" evidence="5">
    <location>
        <begin position="204"/>
        <end position="225"/>
    </location>
</feature>
<evidence type="ECO:0000256" key="3">
    <source>
        <dbReference type="ARBA" id="ARBA00022989"/>
    </source>
</evidence>
<evidence type="ECO:0000313" key="7">
    <source>
        <dbReference type="Proteomes" id="UP000037558"/>
    </source>
</evidence>
<dbReference type="PANTHER" id="PTHR30249:SF3">
    <property type="entry name" value="MUREIN HYDROLASE EXPORT REGULATOR"/>
    <property type="match status" value="1"/>
</dbReference>
<dbReference type="AlphaFoldDB" id="A0A0M0LHM0"/>
<evidence type="ECO:0000256" key="2">
    <source>
        <dbReference type="ARBA" id="ARBA00022692"/>
    </source>
</evidence>
<keyword evidence="6" id="KW-0378">Hydrolase</keyword>
<proteinExistence type="predicted"/>
<comment type="caution">
    <text evidence="6">The sequence shown here is derived from an EMBL/GenBank/DDBJ whole genome shotgun (WGS) entry which is preliminary data.</text>
</comment>
<gene>
    <name evidence="6" type="ORF">AMD01_01995</name>
</gene>
<keyword evidence="4 5" id="KW-0472">Membrane</keyword>
<keyword evidence="7" id="KW-1185">Reference proteome</keyword>
<evidence type="ECO:0000256" key="1">
    <source>
        <dbReference type="ARBA" id="ARBA00004141"/>
    </source>
</evidence>
<dbReference type="STRING" id="284581.AMD01_01995"/>
<evidence type="ECO:0000313" key="6">
    <source>
        <dbReference type="EMBL" id="KOO50544.1"/>
    </source>
</evidence>
<sequence>MISLLAIVLTIIIYVLAKRLYGRFKWIVFSPIILTPLVIMFILKETHISYDAYKNNVSIINLLLGPATVAFAIPMYKSFHLLKKYRMEIILSVTAGTVIAVFSSLLLAILFHLQDFLVHSIVPRSITTPIAMDVSKTLGGDPSVTVLFVILTGIAGATIGPILIRFLALRSSIAKGLLMGVAAHGTGTAKAFEFGQLEGTFSSLAMISTAIITIILSQTFIPLLFNLL</sequence>
<feature type="transmembrane region" description="Helical" evidence="5">
    <location>
        <begin position="27"/>
        <end position="43"/>
    </location>
</feature>
<dbReference type="Proteomes" id="UP000037558">
    <property type="component" value="Unassembled WGS sequence"/>
</dbReference>
<evidence type="ECO:0000256" key="5">
    <source>
        <dbReference type="SAM" id="Phobius"/>
    </source>
</evidence>
<dbReference type="GO" id="GO:0016787">
    <property type="term" value="F:hydrolase activity"/>
    <property type="evidence" value="ECO:0007669"/>
    <property type="project" value="UniProtKB-KW"/>
</dbReference>
<accession>A0A0M0LHM0</accession>